<evidence type="ECO:0000313" key="8">
    <source>
        <dbReference type="EMBL" id="COW96288.1"/>
    </source>
</evidence>
<dbReference type="Proteomes" id="UP000038802">
    <property type="component" value="Unassembled WGS sequence"/>
</dbReference>
<evidence type="ECO:0000313" key="3">
    <source>
        <dbReference type="EMBL" id="CFR69587.1"/>
    </source>
</evidence>
<evidence type="ECO:0000313" key="5">
    <source>
        <dbReference type="EMBL" id="CKS85564.1"/>
    </source>
</evidence>
<evidence type="ECO:0000313" key="2">
    <source>
        <dbReference type="EMBL" id="CFE59286.1"/>
    </source>
</evidence>
<evidence type="ECO:0000313" key="16">
    <source>
        <dbReference type="Proteomes" id="UP000046947"/>
    </source>
</evidence>
<organism evidence="9 11">
    <name type="scientific">Mycobacterium tuberculosis</name>
    <dbReference type="NCBI Taxonomy" id="1773"/>
    <lineage>
        <taxon>Bacteria</taxon>
        <taxon>Bacillati</taxon>
        <taxon>Actinomycetota</taxon>
        <taxon>Actinomycetes</taxon>
        <taxon>Mycobacteriales</taxon>
        <taxon>Mycobacteriaceae</taxon>
        <taxon>Mycobacterium</taxon>
        <taxon>Mycobacterium tuberculosis complex</taxon>
    </lineage>
</organism>
<reference evidence="9" key="1">
    <citation type="submission" date="2015-03" db="EMBL/GenBank/DDBJ databases">
        <authorList>
            <person name="Murphy D."/>
        </authorList>
    </citation>
    <scope>NUCLEOTIDE SEQUENCE [LARGE SCALE GENOMIC DNA]</scope>
    <source>
        <strain evidence="9">K00500041</strain>
    </source>
</reference>
<sequence>MFCRWIRKPLRNLVDDGFSGGTRSMYCSPMAETLRTVAVTFDGMAVPLFSRMCAVTPLGFSPTDSTRPTATPR</sequence>
<evidence type="ECO:0000313" key="10">
    <source>
        <dbReference type="EMBL" id="COX67262.1"/>
    </source>
</evidence>
<evidence type="ECO:0000313" key="17">
    <source>
        <dbReference type="Proteomes" id="UP000048289"/>
    </source>
</evidence>
<dbReference type="Proteomes" id="UP000039217">
    <property type="component" value="Unassembled WGS sequence"/>
</dbReference>
<evidence type="ECO:0000313" key="20">
    <source>
        <dbReference type="Proteomes" id="UP000049023"/>
    </source>
</evidence>
<name>A0A0T7PCV8_MYCTX</name>
<evidence type="ECO:0000313" key="19">
    <source>
        <dbReference type="Proteomes" id="UP000048948"/>
    </source>
</evidence>
<dbReference type="EMBL" id="CSAE01001357">
    <property type="protein sequence ID" value="COX54441.1"/>
    <property type="molecule type" value="Genomic_DNA"/>
</dbReference>
<dbReference type="Proteomes" id="UP000039021">
    <property type="component" value="Unassembled WGS sequence"/>
</dbReference>
<dbReference type="EMBL" id="CNFU01000012">
    <property type="protein sequence ID" value="CKQ82878.1"/>
    <property type="molecule type" value="Genomic_DNA"/>
</dbReference>
<dbReference type="EMBL" id="CSAD01000786">
    <property type="protein sequence ID" value="COW41885.1"/>
    <property type="molecule type" value="Genomic_DNA"/>
</dbReference>
<dbReference type="EMBL" id="CSBK01000630">
    <property type="protein sequence ID" value="COX67262.1"/>
    <property type="molecule type" value="Genomic_DNA"/>
</dbReference>
<proteinExistence type="predicted"/>
<dbReference type="EMBL" id="CFOE01000766">
    <property type="protein sequence ID" value="CFE45584.1"/>
    <property type="molecule type" value="Genomic_DNA"/>
</dbReference>
<evidence type="ECO:0000313" key="4">
    <source>
        <dbReference type="EMBL" id="CKQ82878.1"/>
    </source>
</evidence>
<dbReference type="Proteomes" id="UP000046680">
    <property type="component" value="Unassembled WGS sequence"/>
</dbReference>
<dbReference type="Proteomes" id="UP000048289">
    <property type="component" value="Unassembled WGS sequence"/>
</dbReference>
<reference evidence="11 12" key="3">
    <citation type="submission" date="2015-03" db="EMBL/GenBank/DDBJ databases">
        <authorList>
            <consortium name="Pathogen Informatics"/>
        </authorList>
    </citation>
    <scope>NUCLEOTIDE SEQUENCE [LARGE SCALE GENOMIC DNA]</scope>
    <source>
        <strain evidence="5 19">Bir 172</strain>
        <strain evidence="4 20">Bir 187</strain>
        <strain evidence="3 15">C09601061</strain>
        <strain evidence="6 13">D00501624</strain>
        <strain evidence="7 14">G09801536</strain>
        <strain evidence="1 17">G09901357</strain>
        <strain evidence="2 16">H09601792</strain>
        <strain evidence="11">K00500041</strain>
        <strain evidence="12">N09902308</strain>
        <strain evidence="8 18">P00601463</strain>
    </source>
</reference>
<dbReference type="EMBL" id="CQQC01000591">
    <property type="protein sequence ID" value="CNV25098.1"/>
    <property type="molecule type" value="Genomic_DNA"/>
</dbReference>
<evidence type="ECO:0000313" key="6">
    <source>
        <dbReference type="EMBL" id="CNV25098.1"/>
    </source>
</evidence>
<evidence type="ECO:0000313" key="7">
    <source>
        <dbReference type="EMBL" id="COW41885.1"/>
    </source>
</evidence>
<accession>A0A0T7PCV8</accession>
<evidence type="ECO:0000313" key="1">
    <source>
        <dbReference type="EMBL" id="CFE45584.1"/>
    </source>
</evidence>
<reference evidence="10" key="2">
    <citation type="submission" date="2015-03" db="EMBL/GenBank/DDBJ databases">
        <authorList>
            <consortium name="Pathogen Informatics"/>
            <person name="Murphy D."/>
        </authorList>
    </citation>
    <scope>NUCLEOTIDE SEQUENCE</scope>
    <source>
        <strain evidence="10">N09902308</strain>
    </source>
</reference>
<evidence type="ECO:0000313" key="9">
    <source>
        <dbReference type="EMBL" id="COX54441.1"/>
    </source>
</evidence>
<dbReference type="AlphaFoldDB" id="A0A0T7PCV8"/>
<evidence type="ECO:0000313" key="14">
    <source>
        <dbReference type="Proteomes" id="UP000045842"/>
    </source>
</evidence>
<dbReference type="EMBL" id="CGCX01000191">
    <property type="protein sequence ID" value="CFR69587.1"/>
    <property type="molecule type" value="Genomic_DNA"/>
</dbReference>
<dbReference type="Proteomes" id="UP000048600">
    <property type="component" value="Unassembled WGS sequence"/>
</dbReference>
<evidence type="ECO:0000313" key="13">
    <source>
        <dbReference type="Proteomes" id="UP000039217"/>
    </source>
</evidence>
<dbReference type="EMBL" id="CHKL01000544">
    <property type="protein sequence ID" value="COW96288.1"/>
    <property type="molecule type" value="Genomic_DNA"/>
</dbReference>
<dbReference type="Proteomes" id="UP000046947">
    <property type="component" value="Unassembled WGS sequence"/>
</dbReference>
<gene>
    <name evidence="3" type="ORF">ERS007657_00773</name>
    <name evidence="6" type="ORF">ERS007661_01903</name>
    <name evidence="7" type="ORF">ERS007679_03827</name>
    <name evidence="1" type="ORF">ERS007681_03868</name>
    <name evidence="2" type="ORF">ERS007688_02771</name>
    <name evidence="9" type="ORF">ERS007703_05330</name>
    <name evidence="10" type="ORF">ERS007739_01589</name>
    <name evidence="8" type="ORF">ERS007741_03517</name>
    <name evidence="5" type="ORF">ERS027646_02575</name>
    <name evidence="4" type="ORF">ERS027661_00132</name>
</gene>
<dbReference type="Proteomes" id="UP000045842">
    <property type="component" value="Unassembled WGS sequence"/>
</dbReference>
<protein>
    <submittedName>
        <fullName evidence="9">Uncharacterized protein</fullName>
    </submittedName>
</protein>
<dbReference type="EMBL" id="CFOH01000505">
    <property type="protein sequence ID" value="CFE59286.1"/>
    <property type="molecule type" value="Genomic_DNA"/>
</dbReference>
<evidence type="ECO:0000313" key="11">
    <source>
        <dbReference type="Proteomes" id="UP000038802"/>
    </source>
</evidence>
<evidence type="ECO:0000313" key="15">
    <source>
        <dbReference type="Proteomes" id="UP000046680"/>
    </source>
</evidence>
<dbReference type="Proteomes" id="UP000049023">
    <property type="component" value="Unassembled WGS sequence"/>
</dbReference>
<evidence type="ECO:0000313" key="18">
    <source>
        <dbReference type="Proteomes" id="UP000048600"/>
    </source>
</evidence>
<dbReference type="Proteomes" id="UP000048948">
    <property type="component" value="Unassembled WGS sequence"/>
</dbReference>
<evidence type="ECO:0000313" key="12">
    <source>
        <dbReference type="Proteomes" id="UP000039021"/>
    </source>
</evidence>
<dbReference type="EMBL" id="CNGE01000490">
    <property type="protein sequence ID" value="CKS85564.1"/>
    <property type="molecule type" value="Genomic_DNA"/>
</dbReference>